<reference evidence="2" key="1">
    <citation type="submission" date="2016-10" db="EMBL/GenBank/DDBJ databases">
        <authorList>
            <person name="Varghese N."/>
            <person name="Submissions S."/>
        </authorList>
    </citation>
    <scope>NUCLEOTIDE SEQUENCE [LARGE SCALE GENOMIC DNA]</scope>
    <source>
        <strain evidence="2">DSM 22127</strain>
    </source>
</reference>
<protein>
    <submittedName>
        <fullName evidence="1">Uncharacterized protein</fullName>
    </submittedName>
</protein>
<name>A0A1H1NCA3_9ACTN</name>
<gene>
    <name evidence="1" type="ORF">SAMN04488570_0834</name>
</gene>
<dbReference type="STRING" id="642780.SAMN04488570_0834"/>
<proteinExistence type="predicted"/>
<organism evidence="1 2">
    <name type="scientific">Nocardioides scoriae</name>
    <dbReference type="NCBI Taxonomy" id="642780"/>
    <lineage>
        <taxon>Bacteria</taxon>
        <taxon>Bacillati</taxon>
        <taxon>Actinomycetota</taxon>
        <taxon>Actinomycetes</taxon>
        <taxon>Propionibacteriales</taxon>
        <taxon>Nocardioidaceae</taxon>
        <taxon>Nocardioides</taxon>
    </lineage>
</organism>
<accession>A0A1H1NCA3</accession>
<evidence type="ECO:0000313" key="1">
    <source>
        <dbReference type="EMBL" id="SDR96661.1"/>
    </source>
</evidence>
<sequence length="234" mass="25041">MSVLPLSVVLVTWLDAVRAGHVGPDDLADAVRGDDPRHLVVGLPEREVLELAQLPGALSGPLSLALPASGDPVGLGGPPAFNLAALEAGEAVVAGGVGLVPELDARTVVWRAHRTEPAPYVDERESASELRLALVQVTQRLVDLDVASWSPEVPDLLVNLRHRPPLPLPPALDPRRRETVERAVLCLEVVELARRDETGPVTALELARRREALADLDRAARRALVGACTGRHDR</sequence>
<dbReference type="Proteomes" id="UP000198859">
    <property type="component" value="Chromosome I"/>
</dbReference>
<evidence type="ECO:0000313" key="2">
    <source>
        <dbReference type="Proteomes" id="UP000198859"/>
    </source>
</evidence>
<keyword evidence="2" id="KW-1185">Reference proteome</keyword>
<dbReference type="OrthoDB" id="3524093at2"/>
<dbReference type="RefSeq" id="WP_157682724.1">
    <property type="nucleotide sequence ID" value="NZ_LT629757.1"/>
</dbReference>
<dbReference type="EMBL" id="LT629757">
    <property type="protein sequence ID" value="SDR96661.1"/>
    <property type="molecule type" value="Genomic_DNA"/>
</dbReference>
<dbReference type="AlphaFoldDB" id="A0A1H1NCA3"/>